<feature type="region of interest" description="Disordered" evidence="1">
    <location>
        <begin position="1"/>
        <end position="48"/>
    </location>
</feature>
<protein>
    <submittedName>
        <fullName evidence="2">Uncharacterized protein</fullName>
    </submittedName>
</protein>
<sequence length="102" mass="11283">MCPTSRQSDPPPSPSDLSNQVEQPNHPPPILDPSNQVDQPHGPEEPSKVAEISVLNNEQVLRSTMFNSIVQLIDGILELAGFSTISMHRQSLLSKFQQIAWL</sequence>
<keyword evidence="3" id="KW-1185">Reference proteome</keyword>
<dbReference type="Proteomes" id="UP000297527">
    <property type="component" value="Unassembled WGS sequence"/>
</dbReference>
<name>A0A4Z1HCU7_9HELO</name>
<dbReference type="OrthoDB" id="10563597at2759"/>
<accession>A0A4Z1HCU7</accession>
<evidence type="ECO:0000256" key="1">
    <source>
        <dbReference type="SAM" id="MobiDB-lite"/>
    </source>
</evidence>
<gene>
    <name evidence="2" type="ORF">BCON_0315g00030</name>
</gene>
<reference evidence="2 3" key="1">
    <citation type="submission" date="2017-12" db="EMBL/GenBank/DDBJ databases">
        <title>Comparative genomics of Botrytis spp.</title>
        <authorList>
            <person name="Valero-Jimenez C.A."/>
            <person name="Tapia P."/>
            <person name="Veloso J."/>
            <person name="Silva-Moreno E."/>
            <person name="Staats M."/>
            <person name="Valdes J.H."/>
            <person name="Van Kan J.A.L."/>
        </authorList>
    </citation>
    <scope>NUCLEOTIDE SEQUENCE [LARGE SCALE GENOMIC DNA]</scope>
    <source>
        <strain evidence="2 3">MUCL11595</strain>
    </source>
</reference>
<proteinExistence type="predicted"/>
<evidence type="ECO:0000313" key="3">
    <source>
        <dbReference type="Proteomes" id="UP000297527"/>
    </source>
</evidence>
<evidence type="ECO:0000313" key="2">
    <source>
        <dbReference type="EMBL" id="TGO46615.1"/>
    </source>
</evidence>
<organism evidence="2 3">
    <name type="scientific">Botryotinia convoluta</name>
    <dbReference type="NCBI Taxonomy" id="54673"/>
    <lineage>
        <taxon>Eukaryota</taxon>
        <taxon>Fungi</taxon>
        <taxon>Dikarya</taxon>
        <taxon>Ascomycota</taxon>
        <taxon>Pezizomycotina</taxon>
        <taxon>Leotiomycetes</taxon>
        <taxon>Helotiales</taxon>
        <taxon>Sclerotiniaceae</taxon>
        <taxon>Botryotinia</taxon>
    </lineage>
</organism>
<dbReference type="EMBL" id="PQXN01000314">
    <property type="protein sequence ID" value="TGO46615.1"/>
    <property type="molecule type" value="Genomic_DNA"/>
</dbReference>
<comment type="caution">
    <text evidence="2">The sequence shown here is derived from an EMBL/GenBank/DDBJ whole genome shotgun (WGS) entry which is preliminary data.</text>
</comment>
<dbReference type="AlphaFoldDB" id="A0A4Z1HCU7"/>